<accession>A0A9P7VDY1</accession>
<dbReference type="Proteomes" id="UP000812287">
    <property type="component" value="Unassembled WGS sequence"/>
</dbReference>
<dbReference type="EMBL" id="MU250617">
    <property type="protein sequence ID" value="KAG7439123.1"/>
    <property type="molecule type" value="Genomic_DNA"/>
</dbReference>
<keyword evidence="6" id="KW-0325">Glycoprotein</keyword>
<dbReference type="AlphaFoldDB" id="A0A9P7VDY1"/>
<sequence length="113" mass="11141">MFARISSFAVLITLATATVLPRGGSNGASCDANTGTVQCCESTESVSFPGLATLLGLLGVVVGDLTANVGVTCSPISVIGVGGTQCNSQAVCCEDNNFNGVVALGCTPINIGV</sequence>
<evidence type="ECO:0000256" key="3">
    <source>
        <dbReference type="ARBA" id="ARBA00022512"/>
    </source>
</evidence>
<keyword evidence="10" id="KW-1185">Reference proteome</keyword>
<evidence type="ECO:0000313" key="9">
    <source>
        <dbReference type="EMBL" id="KAG7439123.1"/>
    </source>
</evidence>
<reference evidence="9" key="1">
    <citation type="submission" date="2020-11" db="EMBL/GenBank/DDBJ databases">
        <title>Adaptations for nitrogen fixation in a non-lichenized fungal sporocarp promotes dispersal by wood-feeding termites.</title>
        <authorList>
            <consortium name="DOE Joint Genome Institute"/>
            <person name="Koch R.A."/>
            <person name="Yoon G."/>
            <person name="Arayal U."/>
            <person name="Lail K."/>
            <person name="Amirebrahimi M."/>
            <person name="Labutti K."/>
            <person name="Lipzen A."/>
            <person name="Riley R."/>
            <person name="Barry K."/>
            <person name="Henrissat B."/>
            <person name="Grigoriev I.V."/>
            <person name="Herr J.R."/>
            <person name="Aime M.C."/>
        </authorList>
    </citation>
    <scope>NUCLEOTIDE SEQUENCE</scope>
    <source>
        <strain evidence="9">MCA 3950</strain>
    </source>
</reference>
<keyword evidence="5 8" id="KW-1015">Disulfide bond</keyword>
<dbReference type="RefSeq" id="XP_043032627.1">
    <property type="nucleotide sequence ID" value="XM_043183913.1"/>
</dbReference>
<evidence type="ECO:0000256" key="1">
    <source>
        <dbReference type="ARBA" id="ARBA00004191"/>
    </source>
</evidence>
<dbReference type="GeneID" id="66106210"/>
<dbReference type="OrthoDB" id="4225815at2759"/>
<comment type="similarity">
    <text evidence="2 8">Belongs to the fungal hydrophobin family.</text>
</comment>
<evidence type="ECO:0000256" key="5">
    <source>
        <dbReference type="ARBA" id="ARBA00023157"/>
    </source>
</evidence>
<name>A0A9P7VDY1_9AGAR</name>
<evidence type="ECO:0000256" key="8">
    <source>
        <dbReference type="RuleBase" id="RU365009"/>
    </source>
</evidence>
<evidence type="ECO:0000256" key="6">
    <source>
        <dbReference type="ARBA" id="ARBA00023180"/>
    </source>
</evidence>
<evidence type="ECO:0000313" key="10">
    <source>
        <dbReference type="Proteomes" id="UP000812287"/>
    </source>
</evidence>
<comment type="caution">
    <text evidence="9">The sequence shown here is derived from an EMBL/GenBank/DDBJ whole genome shotgun (WGS) entry which is preliminary data.</text>
</comment>
<organism evidence="9 10">
    <name type="scientific">Guyanagaster necrorhizus</name>
    <dbReference type="NCBI Taxonomy" id="856835"/>
    <lineage>
        <taxon>Eukaryota</taxon>
        <taxon>Fungi</taxon>
        <taxon>Dikarya</taxon>
        <taxon>Basidiomycota</taxon>
        <taxon>Agaricomycotina</taxon>
        <taxon>Agaricomycetes</taxon>
        <taxon>Agaricomycetidae</taxon>
        <taxon>Agaricales</taxon>
        <taxon>Marasmiineae</taxon>
        <taxon>Physalacriaceae</taxon>
        <taxon>Guyanagaster</taxon>
    </lineage>
</organism>
<comment type="subunit">
    <text evidence="7">Self-assembles to form functional amyloid fibrils called rodlets. Self-assembly into fibrillar rodlets occurs spontaneously at hydrophobic:hydrophilic interfaces and the rodlets further associate laterally to form amphipathic monolayers.</text>
</comment>
<feature type="chain" id="PRO_5040545170" description="Hydrophobin" evidence="8">
    <location>
        <begin position="18"/>
        <end position="113"/>
    </location>
</feature>
<comment type="subcellular location">
    <subcellularLocation>
        <location evidence="1 8">Secreted</location>
        <location evidence="1 8">Cell wall</location>
    </subcellularLocation>
</comment>
<dbReference type="GO" id="GO:0009277">
    <property type="term" value="C:fungal-type cell wall"/>
    <property type="evidence" value="ECO:0007669"/>
    <property type="project" value="InterPro"/>
</dbReference>
<dbReference type="InterPro" id="IPR001338">
    <property type="entry name" value="Class_I_Hydrophobin"/>
</dbReference>
<evidence type="ECO:0000256" key="7">
    <source>
        <dbReference type="ARBA" id="ARBA00093546"/>
    </source>
</evidence>
<evidence type="ECO:0000256" key="4">
    <source>
        <dbReference type="ARBA" id="ARBA00022525"/>
    </source>
</evidence>
<proteinExistence type="inferred from homology"/>
<keyword evidence="4 8" id="KW-0964">Secreted</keyword>
<dbReference type="Pfam" id="PF01185">
    <property type="entry name" value="Hydrophobin"/>
    <property type="match status" value="1"/>
</dbReference>
<dbReference type="GO" id="GO:0005199">
    <property type="term" value="F:structural constituent of cell wall"/>
    <property type="evidence" value="ECO:0007669"/>
    <property type="project" value="InterPro"/>
</dbReference>
<evidence type="ECO:0000256" key="2">
    <source>
        <dbReference type="ARBA" id="ARBA00010446"/>
    </source>
</evidence>
<gene>
    <name evidence="9" type="ORF">BT62DRAFT_914511</name>
</gene>
<dbReference type="CDD" id="cd23507">
    <property type="entry name" value="hydrophobin_I"/>
    <property type="match status" value="1"/>
</dbReference>
<dbReference type="SMART" id="SM00075">
    <property type="entry name" value="HYDRO"/>
    <property type="match status" value="1"/>
</dbReference>
<keyword evidence="8" id="KW-0732">Signal</keyword>
<keyword evidence="3 8" id="KW-0134">Cell wall</keyword>
<protein>
    <recommendedName>
        <fullName evidence="8">Hydrophobin</fullName>
    </recommendedName>
</protein>
<feature type="signal peptide" evidence="8">
    <location>
        <begin position="1"/>
        <end position="17"/>
    </location>
</feature>